<organism evidence="5 6">
    <name type="scientific">Salix udensis</name>
    <dbReference type="NCBI Taxonomy" id="889485"/>
    <lineage>
        <taxon>Eukaryota</taxon>
        <taxon>Viridiplantae</taxon>
        <taxon>Streptophyta</taxon>
        <taxon>Embryophyta</taxon>
        <taxon>Tracheophyta</taxon>
        <taxon>Spermatophyta</taxon>
        <taxon>Magnoliopsida</taxon>
        <taxon>eudicotyledons</taxon>
        <taxon>Gunneridae</taxon>
        <taxon>Pentapetalae</taxon>
        <taxon>rosids</taxon>
        <taxon>fabids</taxon>
        <taxon>Malpighiales</taxon>
        <taxon>Salicaceae</taxon>
        <taxon>Saliceae</taxon>
        <taxon>Salix</taxon>
    </lineage>
</organism>
<dbReference type="AlphaFoldDB" id="A0AAD6JEN0"/>
<keyword evidence="6" id="KW-1185">Reference proteome</keyword>
<feature type="domain" description="K Homology" evidence="4">
    <location>
        <begin position="41"/>
        <end position="106"/>
    </location>
</feature>
<dbReference type="InterPro" id="IPR004087">
    <property type="entry name" value="KH_dom"/>
</dbReference>
<evidence type="ECO:0000259" key="4">
    <source>
        <dbReference type="SMART" id="SM00322"/>
    </source>
</evidence>
<keyword evidence="3" id="KW-0472">Membrane</keyword>
<dbReference type="SUPFAM" id="SSF54791">
    <property type="entry name" value="Eukaryotic type KH-domain (KH-domain type I)"/>
    <property type="match status" value="1"/>
</dbReference>
<dbReference type="InterPro" id="IPR036612">
    <property type="entry name" value="KH_dom_type_1_sf"/>
</dbReference>
<accession>A0AAD6JEN0</accession>
<name>A0AAD6JEN0_9ROSI</name>
<dbReference type="Proteomes" id="UP001162972">
    <property type="component" value="Chromosome 4"/>
</dbReference>
<dbReference type="PROSITE" id="PS50084">
    <property type="entry name" value="KH_TYPE_1"/>
    <property type="match status" value="1"/>
</dbReference>
<protein>
    <recommendedName>
        <fullName evidence="4">K Homology domain-containing protein</fullName>
    </recommendedName>
</protein>
<feature type="transmembrane region" description="Helical" evidence="3">
    <location>
        <begin position="300"/>
        <end position="320"/>
    </location>
</feature>
<evidence type="ECO:0000256" key="3">
    <source>
        <dbReference type="SAM" id="Phobius"/>
    </source>
</evidence>
<keyword evidence="3" id="KW-0812">Transmembrane</keyword>
<evidence type="ECO:0000256" key="1">
    <source>
        <dbReference type="ARBA" id="ARBA00022737"/>
    </source>
</evidence>
<dbReference type="Gene3D" id="3.30.1370.10">
    <property type="entry name" value="K Homology domain, type 1"/>
    <property type="match status" value="1"/>
</dbReference>
<comment type="caution">
    <text evidence="5">The sequence shown here is derived from an EMBL/GenBank/DDBJ whole genome shotgun (WGS) entry which is preliminary data.</text>
</comment>
<dbReference type="InterPro" id="IPR004088">
    <property type="entry name" value="KH_dom_type_1"/>
</dbReference>
<dbReference type="Pfam" id="PF00013">
    <property type="entry name" value="KH_1"/>
    <property type="match status" value="1"/>
</dbReference>
<dbReference type="EMBL" id="JAPFFJ010000018">
    <property type="protein sequence ID" value="KAJ6402675.1"/>
    <property type="molecule type" value="Genomic_DNA"/>
</dbReference>
<evidence type="ECO:0000313" key="5">
    <source>
        <dbReference type="EMBL" id="KAJ6402675.1"/>
    </source>
</evidence>
<dbReference type="SMART" id="SM00322">
    <property type="entry name" value="KH"/>
    <property type="match status" value="2"/>
</dbReference>
<proteinExistence type="predicted"/>
<sequence>MDGNRRRFFKKPVNTQFKRKGASISCRKGKYEELSENYLDDDTVYRTLCPSKKIGGVIGKGGKVVKALREETQSKITVADSVLGLDERVVVDALLKVHDWIVEDDDNEINAVTARLLVQQGKSALSPDYHYVRKIIAKLKSHYVAPIVLLRFLDVPAGDLLPVVWFWIMRTRIDVFMLSTGFTARFCSEFCLLIVECRYAIHNLNPLSLFSNLHPDYKCSLFPLEKEELHMGGFSNGVEQSYAMILSCDSGTEIWEGIFSIYIARNKLLISTISLENQLWQRGLFMKYPLYCTRICARNLQVFLCLMVVDLFILMGNLGITLQSFGPGGFNGAPPGHGRELSAEFSMKILCSTGKIGKGSSNFKVIEQEAGASIHVEDASSKILVLSNIRVYPKNEKPKCASEDDELVQDINETRRLQADIRVYPKNEKPKCASEDDELVQMFWILHQDLEQELCTMKMLEWNLSVLDLSWAFHWHTTYQE</sequence>
<gene>
    <name evidence="5" type="ORF">OIU84_014725</name>
</gene>
<evidence type="ECO:0000256" key="2">
    <source>
        <dbReference type="PROSITE-ProRule" id="PRU00117"/>
    </source>
</evidence>
<evidence type="ECO:0000313" key="6">
    <source>
        <dbReference type="Proteomes" id="UP001162972"/>
    </source>
</evidence>
<reference evidence="5 6" key="1">
    <citation type="journal article" date="2023" name="Int. J. Mol. Sci.">
        <title>De Novo Assembly and Annotation of 11 Diverse Shrub Willow (Salix) Genomes Reveals Novel Gene Organization in Sex-Linked Regions.</title>
        <authorList>
            <person name="Hyden B."/>
            <person name="Feng K."/>
            <person name="Yates T.B."/>
            <person name="Jawdy S."/>
            <person name="Cereghino C."/>
            <person name="Smart L.B."/>
            <person name="Muchero W."/>
        </authorList>
    </citation>
    <scope>NUCLEOTIDE SEQUENCE [LARGE SCALE GENOMIC DNA]</scope>
    <source>
        <tissue evidence="5">Shoot tip</tissue>
    </source>
</reference>
<dbReference type="GO" id="GO:0003723">
    <property type="term" value="F:RNA binding"/>
    <property type="evidence" value="ECO:0007669"/>
    <property type="project" value="UniProtKB-UniRule"/>
</dbReference>
<feature type="domain" description="K Homology" evidence="4">
    <location>
        <begin position="343"/>
        <end position="413"/>
    </location>
</feature>
<keyword evidence="2" id="KW-0694">RNA-binding</keyword>
<dbReference type="PANTHER" id="PTHR10288">
    <property type="entry name" value="KH DOMAIN CONTAINING RNA BINDING PROTEIN"/>
    <property type="match status" value="1"/>
</dbReference>
<keyword evidence="3" id="KW-1133">Transmembrane helix</keyword>
<keyword evidence="1" id="KW-0677">Repeat</keyword>